<organism evidence="1 2">
    <name type="scientific">Terrapene triunguis</name>
    <name type="common">Three-toed box turtle</name>
    <dbReference type="NCBI Taxonomy" id="2587831"/>
    <lineage>
        <taxon>Eukaryota</taxon>
        <taxon>Metazoa</taxon>
        <taxon>Chordata</taxon>
        <taxon>Craniata</taxon>
        <taxon>Vertebrata</taxon>
        <taxon>Euteleostomi</taxon>
        <taxon>Archelosauria</taxon>
        <taxon>Testudinata</taxon>
        <taxon>Testudines</taxon>
        <taxon>Cryptodira</taxon>
        <taxon>Durocryptodira</taxon>
        <taxon>Testudinoidea</taxon>
        <taxon>Emydidae</taxon>
        <taxon>Terrapene</taxon>
    </lineage>
</organism>
<dbReference type="AlphaFoldDB" id="A0A674KGF8"/>
<reference evidence="1" key="1">
    <citation type="submission" date="2025-08" db="UniProtKB">
        <authorList>
            <consortium name="Ensembl"/>
        </authorList>
    </citation>
    <scope>IDENTIFICATION</scope>
</reference>
<dbReference type="Ensembl" id="ENSTMTT00000032868.1">
    <property type="protein sequence ID" value="ENSTMTP00000031727.1"/>
    <property type="gene ID" value="ENSTMTG00000022770.1"/>
</dbReference>
<proteinExistence type="predicted"/>
<evidence type="ECO:0000313" key="2">
    <source>
        <dbReference type="Proteomes" id="UP000472274"/>
    </source>
</evidence>
<name>A0A674KGF8_9SAUR</name>
<sequence length="84" mass="9658">MADEELEALRKQRLTELQAKHGVRGWHRSLQEALHMGSSPPYFNSCFLGPPPRAQTVHVSSFTTSRHVARFPRFSERPVIVFQN</sequence>
<reference evidence="1" key="2">
    <citation type="submission" date="2025-09" db="UniProtKB">
        <authorList>
            <consortium name="Ensembl"/>
        </authorList>
    </citation>
    <scope>IDENTIFICATION</scope>
</reference>
<protein>
    <submittedName>
        <fullName evidence="1">Uncharacterized protein</fullName>
    </submittedName>
</protein>
<accession>A0A674KGF8</accession>
<evidence type="ECO:0000313" key="1">
    <source>
        <dbReference type="Ensembl" id="ENSTMTP00000031727.1"/>
    </source>
</evidence>
<dbReference type="Proteomes" id="UP000472274">
    <property type="component" value="Unplaced"/>
</dbReference>
<keyword evidence="2" id="KW-1185">Reference proteome</keyword>
<dbReference type="InParanoid" id="A0A674KGF8"/>